<proteinExistence type="predicted"/>
<keyword evidence="2" id="KW-0472">Membrane</keyword>
<accession>A0ABD1SVC0</accession>
<protein>
    <recommendedName>
        <fullName evidence="5">RNase H type-1 domain-containing protein</fullName>
    </recommendedName>
</protein>
<dbReference type="Proteomes" id="UP001604336">
    <property type="component" value="Unassembled WGS sequence"/>
</dbReference>
<organism evidence="3 4">
    <name type="scientific">Abeliophyllum distichum</name>
    <dbReference type="NCBI Taxonomy" id="126358"/>
    <lineage>
        <taxon>Eukaryota</taxon>
        <taxon>Viridiplantae</taxon>
        <taxon>Streptophyta</taxon>
        <taxon>Embryophyta</taxon>
        <taxon>Tracheophyta</taxon>
        <taxon>Spermatophyta</taxon>
        <taxon>Magnoliopsida</taxon>
        <taxon>eudicotyledons</taxon>
        <taxon>Gunneridae</taxon>
        <taxon>Pentapetalae</taxon>
        <taxon>asterids</taxon>
        <taxon>lamiids</taxon>
        <taxon>Lamiales</taxon>
        <taxon>Oleaceae</taxon>
        <taxon>Forsythieae</taxon>
        <taxon>Abeliophyllum</taxon>
    </lineage>
</organism>
<feature type="transmembrane region" description="Helical" evidence="2">
    <location>
        <begin position="157"/>
        <end position="178"/>
    </location>
</feature>
<dbReference type="PANTHER" id="PTHR47723:SF13">
    <property type="entry name" value="PUTATIVE-RELATED"/>
    <property type="match status" value="1"/>
</dbReference>
<keyword evidence="2" id="KW-0812">Transmembrane</keyword>
<keyword evidence="4" id="KW-1185">Reference proteome</keyword>
<evidence type="ECO:0000256" key="1">
    <source>
        <dbReference type="SAM" id="MobiDB-lite"/>
    </source>
</evidence>
<feature type="region of interest" description="Disordered" evidence="1">
    <location>
        <begin position="19"/>
        <end position="61"/>
    </location>
</feature>
<evidence type="ECO:0000313" key="3">
    <source>
        <dbReference type="EMBL" id="KAL2503813.1"/>
    </source>
</evidence>
<dbReference type="PANTHER" id="PTHR47723">
    <property type="entry name" value="OS05G0353850 PROTEIN"/>
    <property type="match status" value="1"/>
</dbReference>
<name>A0ABD1SVC0_9LAMI</name>
<reference evidence="4" key="1">
    <citation type="submission" date="2024-07" db="EMBL/GenBank/DDBJ databases">
        <title>Two chromosome-level genome assemblies of Korean endemic species Abeliophyllum distichum and Forsythia ovata (Oleaceae).</title>
        <authorList>
            <person name="Jang H."/>
        </authorList>
    </citation>
    <scope>NUCLEOTIDE SEQUENCE [LARGE SCALE GENOMIC DNA]</scope>
</reference>
<gene>
    <name evidence="3" type="ORF">Adt_19434</name>
</gene>
<dbReference type="InterPro" id="IPR053151">
    <property type="entry name" value="RNase_H-like"/>
</dbReference>
<evidence type="ECO:0000256" key="2">
    <source>
        <dbReference type="SAM" id="Phobius"/>
    </source>
</evidence>
<evidence type="ECO:0008006" key="5">
    <source>
        <dbReference type="Google" id="ProtNLM"/>
    </source>
</evidence>
<dbReference type="EMBL" id="JBFOLK010000006">
    <property type="protein sequence ID" value="KAL2503813.1"/>
    <property type="molecule type" value="Genomic_DNA"/>
</dbReference>
<evidence type="ECO:0000313" key="4">
    <source>
        <dbReference type="Proteomes" id="UP001604336"/>
    </source>
</evidence>
<comment type="caution">
    <text evidence="3">The sequence shown here is derived from an EMBL/GenBank/DDBJ whole genome shotgun (WGS) entry which is preliminary data.</text>
</comment>
<dbReference type="AlphaFoldDB" id="A0ABD1SVC0"/>
<keyword evidence="2" id="KW-1133">Transmembrane helix</keyword>
<sequence>MASRCHCCSAIETRAGRGLGRVGFEPNPNPTQNNRFDKSSTQPNPPTGQNPTQTDPWMFRSGSRTPPVGSYKINTDGCVKDGFASGGGIIRDSSDRCIHAFFSSYGECSIMEVELGAILDGVIIVHRIVLSDDGLSPTLLWPFTASLKMEDLGLFRLLFTTSDISLLSTVILFLIFIARTTM</sequence>